<evidence type="ECO:0000313" key="2">
    <source>
        <dbReference type="EMBL" id="CAG9609227.1"/>
    </source>
</evidence>
<protein>
    <recommendedName>
        <fullName evidence="1">TadE-like domain-containing protein</fullName>
    </recommendedName>
</protein>
<dbReference type="Pfam" id="PF07811">
    <property type="entry name" value="TadE"/>
    <property type="match status" value="1"/>
</dbReference>
<proteinExistence type="predicted"/>
<dbReference type="InterPro" id="IPR012495">
    <property type="entry name" value="TadE-like_dom"/>
</dbReference>
<evidence type="ECO:0000313" key="3">
    <source>
        <dbReference type="Proteomes" id="UP000789845"/>
    </source>
</evidence>
<comment type="caution">
    <text evidence="2">The sequence shown here is derived from an EMBL/GenBank/DDBJ whole genome shotgun (WGS) entry which is preliminary data.</text>
</comment>
<dbReference type="AlphaFoldDB" id="A0A9C7LBA1"/>
<dbReference type="RefSeq" id="WP_230497462.1">
    <property type="nucleotide sequence ID" value="NZ_CAKJTG010000017.1"/>
</dbReference>
<feature type="domain" description="TadE-like" evidence="1">
    <location>
        <begin position="7"/>
        <end position="49"/>
    </location>
</feature>
<reference evidence="2" key="1">
    <citation type="submission" date="2021-10" db="EMBL/GenBank/DDBJ databases">
        <authorList>
            <person name="Criscuolo A."/>
        </authorList>
    </citation>
    <scope>NUCLEOTIDE SEQUENCE</scope>
    <source>
        <strain evidence="2">CIP111885</strain>
    </source>
</reference>
<dbReference type="Proteomes" id="UP000789845">
    <property type="component" value="Unassembled WGS sequence"/>
</dbReference>
<keyword evidence="3" id="KW-1185">Reference proteome</keyword>
<dbReference type="EMBL" id="CAKJTG010000017">
    <property type="protein sequence ID" value="CAG9609227.1"/>
    <property type="molecule type" value="Genomic_DNA"/>
</dbReference>
<gene>
    <name evidence="2" type="ORF">NEOCIP111885_02969</name>
</gene>
<name>A0A9C7LBA1_9BACI</name>
<sequence length="127" mass="14239">MRKDESGQSMVEMALVLPVLLLLLVGMLDFGRILYSYAHLHMAAQETVRKGGLGSKDLEITEFAKNYIHLGDSSKLQVKVSPTDSNRHSGDYITVTLKYPLQIYTPLLSDILPIPEYIETDSTVRVE</sequence>
<organism evidence="2 3">
    <name type="scientific">Pseudoneobacillus rhizosphaerae</name>
    <dbReference type="NCBI Taxonomy" id="2880968"/>
    <lineage>
        <taxon>Bacteria</taxon>
        <taxon>Bacillati</taxon>
        <taxon>Bacillota</taxon>
        <taxon>Bacilli</taxon>
        <taxon>Bacillales</taxon>
        <taxon>Bacillaceae</taxon>
        <taxon>Pseudoneobacillus</taxon>
    </lineage>
</organism>
<evidence type="ECO:0000259" key="1">
    <source>
        <dbReference type="Pfam" id="PF07811"/>
    </source>
</evidence>
<accession>A0A9C7LBA1</accession>